<feature type="transmembrane region" description="Helical" evidence="4">
    <location>
        <begin position="107"/>
        <end position="128"/>
    </location>
</feature>
<dbReference type="Proteomes" id="UP001161405">
    <property type="component" value="Unassembled WGS sequence"/>
</dbReference>
<feature type="transmembrane region" description="Helical" evidence="4">
    <location>
        <begin position="164"/>
        <end position="184"/>
    </location>
</feature>
<name>A0ABQ5UR09_9HYPH</name>
<proteinExistence type="predicted"/>
<feature type="transmembrane region" description="Helical" evidence="4">
    <location>
        <begin position="215"/>
        <end position="233"/>
    </location>
</feature>
<dbReference type="InterPro" id="IPR036259">
    <property type="entry name" value="MFS_trans_sf"/>
</dbReference>
<dbReference type="PANTHER" id="PTHR23518">
    <property type="entry name" value="C-METHYLTRANSFERASE"/>
    <property type="match status" value="1"/>
</dbReference>
<dbReference type="InterPro" id="IPR020846">
    <property type="entry name" value="MFS_dom"/>
</dbReference>
<evidence type="ECO:0000256" key="1">
    <source>
        <dbReference type="ARBA" id="ARBA00022692"/>
    </source>
</evidence>
<feature type="transmembrane region" description="Helical" evidence="4">
    <location>
        <begin position="32"/>
        <end position="55"/>
    </location>
</feature>
<keyword evidence="3 4" id="KW-0472">Membrane</keyword>
<keyword evidence="7" id="KW-1185">Reference proteome</keyword>
<dbReference type="RefSeq" id="WP_284363725.1">
    <property type="nucleotide sequence ID" value="NZ_BSNI01000002.1"/>
</dbReference>
<dbReference type="PANTHER" id="PTHR23518:SF2">
    <property type="entry name" value="MAJOR FACILITATOR SUPERFAMILY TRANSPORTER"/>
    <property type="match status" value="1"/>
</dbReference>
<feature type="transmembrane region" description="Helical" evidence="4">
    <location>
        <begin position="76"/>
        <end position="95"/>
    </location>
</feature>
<gene>
    <name evidence="6" type="ORF">GCM10007879_17700</name>
</gene>
<feature type="transmembrane region" description="Helical" evidence="4">
    <location>
        <begin position="140"/>
        <end position="158"/>
    </location>
</feature>
<evidence type="ECO:0000259" key="5">
    <source>
        <dbReference type="PROSITE" id="PS50850"/>
    </source>
</evidence>
<sequence length="399" mass="43132">MSESKEVTQNLWRVTAADFVVRTAYQMGKTPLLPLFAASIGAGPLLLGFIVSVSTMTGFFFKPIFGFLSDRNGRRLWMLIGIAVFSLMPFLYWLVETPQHLVVLRLFHGLATAIFGPVTLAYVAALAVQKRATRQGWFGLARSGSYLIAPTAAAWLLQFFSPEMVFSIIGAVSLVAFLPVFFLTEHRRHGPVSRSNGNPMTTFLRAAKTASNSPVLWFAGTMEMAIYVATYAIKAFLPLYAHLQLGVDLLTVGLFFTVQESLNLLARPIGGKLADHFGLRNTLAVALLVLSLAMSMLPFASTAMQFLLIAGAMGAALGVSLPTIIALYSQHLPDQNLGLGMGLLGTIRNLGKIAGPVVGGALLAFATYTTLFSVCAALILLLAITITFRTSRQENTDFI</sequence>
<keyword evidence="1 4" id="KW-0812">Transmembrane</keyword>
<evidence type="ECO:0000313" key="7">
    <source>
        <dbReference type="Proteomes" id="UP001161405"/>
    </source>
</evidence>
<dbReference type="PROSITE" id="PS50850">
    <property type="entry name" value="MFS"/>
    <property type="match status" value="1"/>
</dbReference>
<dbReference type="EMBL" id="BSNI01000002">
    <property type="protein sequence ID" value="GLQ17521.1"/>
    <property type="molecule type" value="Genomic_DNA"/>
</dbReference>
<evidence type="ECO:0000313" key="6">
    <source>
        <dbReference type="EMBL" id="GLQ17521.1"/>
    </source>
</evidence>
<evidence type="ECO:0000256" key="3">
    <source>
        <dbReference type="ARBA" id="ARBA00023136"/>
    </source>
</evidence>
<feature type="transmembrane region" description="Helical" evidence="4">
    <location>
        <begin position="279"/>
        <end position="300"/>
    </location>
</feature>
<feature type="transmembrane region" description="Helical" evidence="4">
    <location>
        <begin position="306"/>
        <end position="328"/>
    </location>
</feature>
<dbReference type="Pfam" id="PF07690">
    <property type="entry name" value="MFS_1"/>
    <property type="match status" value="1"/>
</dbReference>
<reference evidence="6" key="2">
    <citation type="submission" date="2023-01" db="EMBL/GenBank/DDBJ databases">
        <title>Draft genome sequence of Maritalea porphyrae strain NBRC 107169.</title>
        <authorList>
            <person name="Sun Q."/>
            <person name="Mori K."/>
        </authorList>
    </citation>
    <scope>NUCLEOTIDE SEQUENCE</scope>
    <source>
        <strain evidence="6">NBRC 107169</strain>
    </source>
</reference>
<feature type="domain" description="Major facilitator superfamily (MFS) profile" evidence="5">
    <location>
        <begin position="1"/>
        <end position="394"/>
    </location>
</feature>
<dbReference type="InterPro" id="IPR011701">
    <property type="entry name" value="MFS"/>
</dbReference>
<evidence type="ECO:0000256" key="2">
    <source>
        <dbReference type="ARBA" id="ARBA00022989"/>
    </source>
</evidence>
<dbReference type="Gene3D" id="1.20.1250.20">
    <property type="entry name" value="MFS general substrate transporter like domains"/>
    <property type="match status" value="2"/>
</dbReference>
<protein>
    <submittedName>
        <fullName evidence="6">MFS transporter</fullName>
    </submittedName>
</protein>
<comment type="caution">
    <text evidence="6">The sequence shown here is derived from an EMBL/GenBank/DDBJ whole genome shotgun (WGS) entry which is preliminary data.</text>
</comment>
<organism evidence="6 7">
    <name type="scientific">Maritalea porphyrae</name>
    <dbReference type="NCBI Taxonomy" id="880732"/>
    <lineage>
        <taxon>Bacteria</taxon>
        <taxon>Pseudomonadati</taxon>
        <taxon>Pseudomonadota</taxon>
        <taxon>Alphaproteobacteria</taxon>
        <taxon>Hyphomicrobiales</taxon>
        <taxon>Devosiaceae</taxon>
        <taxon>Maritalea</taxon>
    </lineage>
</organism>
<dbReference type="CDD" id="cd17325">
    <property type="entry name" value="MFS_MdtG_SLC18_like"/>
    <property type="match status" value="1"/>
</dbReference>
<feature type="transmembrane region" description="Helical" evidence="4">
    <location>
        <begin position="371"/>
        <end position="388"/>
    </location>
</feature>
<accession>A0ABQ5UR09</accession>
<evidence type="ECO:0000256" key="4">
    <source>
        <dbReference type="SAM" id="Phobius"/>
    </source>
</evidence>
<keyword evidence="2 4" id="KW-1133">Transmembrane helix</keyword>
<dbReference type="SUPFAM" id="SSF103473">
    <property type="entry name" value="MFS general substrate transporter"/>
    <property type="match status" value="1"/>
</dbReference>
<reference evidence="6" key="1">
    <citation type="journal article" date="2014" name="Int. J. Syst. Evol. Microbiol.">
        <title>Complete genome of a new Firmicutes species belonging to the dominant human colonic microbiota ('Ruminococcus bicirculans') reveals two chromosomes and a selective capacity to utilize plant glucans.</title>
        <authorList>
            <consortium name="NISC Comparative Sequencing Program"/>
            <person name="Wegmann U."/>
            <person name="Louis P."/>
            <person name="Goesmann A."/>
            <person name="Henrissat B."/>
            <person name="Duncan S.H."/>
            <person name="Flint H.J."/>
        </authorList>
    </citation>
    <scope>NUCLEOTIDE SEQUENCE</scope>
    <source>
        <strain evidence="6">NBRC 107169</strain>
    </source>
</reference>